<organism evidence="2 3">
    <name type="scientific">Mytilus galloprovincialis</name>
    <name type="common">Mediterranean mussel</name>
    <dbReference type="NCBI Taxonomy" id="29158"/>
    <lineage>
        <taxon>Eukaryota</taxon>
        <taxon>Metazoa</taxon>
        <taxon>Spiralia</taxon>
        <taxon>Lophotrochozoa</taxon>
        <taxon>Mollusca</taxon>
        <taxon>Bivalvia</taxon>
        <taxon>Autobranchia</taxon>
        <taxon>Pteriomorphia</taxon>
        <taxon>Mytilida</taxon>
        <taxon>Mytiloidea</taxon>
        <taxon>Mytilidae</taxon>
        <taxon>Mytilinae</taxon>
        <taxon>Mytilus</taxon>
    </lineage>
</organism>
<evidence type="ECO:0000313" key="2">
    <source>
        <dbReference type="EMBL" id="VDI56416.1"/>
    </source>
</evidence>
<dbReference type="Proteomes" id="UP000596742">
    <property type="component" value="Unassembled WGS sequence"/>
</dbReference>
<feature type="region of interest" description="Disordered" evidence="1">
    <location>
        <begin position="37"/>
        <end position="99"/>
    </location>
</feature>
<name>A0A8B6FYG4_MYTGA</name>
<keyword evidence="3" id="KW-1185">Reference proteome</keyword>
<accession>A0A8B6FYG4</accession>
<proteinExistence type="predicted"/>
<dbReference type="EMBL" id="UYJE01007605">
    <property type="protein sequence ID" value="VDI56416.1"/>
    <property type="molecule type" value="Genomic_DNA"/>
</dbReference>
<dbReference type="OrthoDB" id="6083730at2759"/>
<reference evidence="2" key="1">
    <citation type="submission" date="2018-11" db="EMBL/GenBank/DDBJ databases">
        <authorList>
            <person name="Alioto T."/>
            <person name="Alioto T."/>
        </authorList>
    </citation>
    <scope>NUCLEOTIDE SEQUENCE</scope>
</reference>
<protein>
    <submittedName>
        <fullName evidence="2">Uncharacterized protein</fullName>
    </submittedName>
</protein>
<gene>
    <name evidence="2" type="ORF">MGAL_10B053712</name>
</gene>
<feature type="non-terminal residue" evidence="2">
    <location>
        <position position="1"/>
    </location>
</feature>
<sequence length="108" mass="12133">PTERKPEDKVKLRKKEEYYIRPSSEMSEINIRYSLFEQEPDNKESDSGIGENSKASVSYEKSRDGHVSTFISIPKVQAPNGPDIEAPNGPDIPVDNVLVNDDDLVTKL</sequence>
<evidence type="ECO:0000256" key="1">
    <source>
        <dbReference type="SAM" id="MobiDB-lite"/>
    </source>
</evidence>
<comment type="caution">
    <text evidence="2">The sequence shown here is derived from an EMBL/GenBank/DDBJ whole genome shotgun (WGS) entry which is preliminary data.</text>
</comment>
<dbReference type="AlphaFoldDB" id="A0A8B6FYG4"/>
<evidence type="ECO:0000313" key="3">
    <source>
        <dbReference type="Proteomes" id="UP000596742"/>
    </source>
</evidence>